<reference evidence="12 13" key="1">
    <citation type="journal article" date="2012" name="Genet. Mol. Biol.">
        <title>Analysis of 16S rRNA and mxaF genes revealing insights into Methylobacterium niche-specific plant association.</title>
        <authorList>
            <person name="Dourado M.N."/>
            <person name="Andreote F.D."/>
            <person name="Dini-Andreote F."/>
            <person name="Conti R."/>
            <person name="Araujo J.M."/>
            <person name="Araujo W.L."/>
        </authorList>
    </citation>
    <scope>NUCLEOTIDE SEQUENCE [LARGE SCALE GENOMIC DNA]</scope>
    <source>
        <strain evidence="12 13">SR1.6/4</strain>
    </source>
</reference>
<evidence type="ECO:0000313" key="13">
    <source>
        <dbReference type="Proteomes" id="UP001349262"/>
    </source>
</evidence>
<sequence length="244" mass="27426">MLPTRRSLLLAAAVLAPGRAQAFFWDTEPAAPKAPEPVAPASNREAWYIGEIPDEPFNIPKVDLALVPPEFRKQRVDYDGPERAGVVVIDTHERFLYLVREGRTAIRYGIGGGRAGFTWSGIAVVRRKAKWPGWRPTPAMLKRRPDLPRYVEPGVNNPLGCRALYLYQGERDTLYRIHGTNEPWTVGGTDSSGCIRLLNEDILDLHGRVPLGTTVVVKTSQPEVMVQHEWDERPRADNQVLLFQ</sequence>
<dbReference type="SUPFAM" id="SSF141523">
    <property type="entry name" value="L,D-transpeptidase catalytic domain-like"/>
    <property type="match status" value="1"/>
</dbReference>
<dbReference type="Proteomes" id="UP001349262">
    <property type="component" value="Unassembled WGS sequence"/>
</dbReference>
<protein>
    <recommendedName>
        <fullName evidence="11">L,D-TPase catalytic domain-containing protein</fullName>
    </recommendedName>
</protein>
<evidence type="ECO:0000256" key="1">
    <source>
        <dbReference type="ARBA" id="ARBA00004752"/>
    </source>
</evidence>
<keyword evidence="7 9" id="KW-0573">Peptidoglycan synthesis</keyword>
<comment type="caution">
    <text evidence="12">The sequence shown here is derived from an EMBL/GenBank/DDBJ whole genome shotgun (WGS) entry which is preliminary data.</text>
</comment>
<accession>A0ABU7TG95</accession>
<name>A0ABU7TG95_9HYPH</name>
<keyword evidence="8 9" id="KW-0961">Cell wall biogenesis/degradation</keyword>
<evidence type="ECO:0000259" key="11">
    <source>
        <dbReference type="PROSITE" id="PS52029"/>
    </source>
</evidence>
<dbReference type="InterPro" id="IPR005490">
    <property type="entry name" value="LD_TPept_cat_dom"/>
</dbReference>
<dbReference type="InterPro" id="IPR038063">
    <property type="entry name" value="Transpep_catalytic_dom"/>
</dbReference>
<dbReference type="PROSITE" id="PS52029">
    <property type="entry name" value="LD_TPASE"/>
    <property type="match status" value="1"/>
</dbReference>
<feature type="domain" description="L,D-TPase catalytic" evidence="11">
    <location>
        <begin position="85"/>
        <end position="218"/>
    </location>
</feature>
<keyword evidence="3" id="KW-0328">Glycosyltransferase</keyword>
<gene>
    <name evidence="12" type="ORF">MRSR164_22785</name>
</gene>
<evidence type="ECO:0000313" key="12">
    <source>
        <dbReference type="EMBL" id="MEE7459513.1"/>
    </source>
</evidence>
<evidence type="ECO:0000256" key="10">
    <source>
        <dbReference type="SAM" id="SignalP"/>
    </source>
</evidence>
<feature type="signal peptide" evidence="10">
    <location>
        <begin position="1"/>
        <end position="22"/>
    </location>
</feature>
<feature type="chain" id="PRO_5046866896" description="L,D-TPase catalytic domain-containing protein" evidence="10">
    <location>
        <begin position="23"/>
        <end position="244"/>
    </location>
</feature>
<keyword evidence="5" id="KW-0378">Hydrolase</keyword>
<proteinExistence type="inferred from homology"/>
<dbReference type="EMBL" id="MLBY01000005">
    <property type="protein sequence ID" value="MEE7459513.1"/>
    <property type="molecule type" value="Genomic_DNA"/>
</dbReference>
<organism evidence="12 13">
    <name type="scientific">Methylobacterium radiotolerans</name>
    <dbReference type="NCBI Taxonomy" id="31998"/>
    <lineage>
        <taxon>Bacteria</taxon>
        <taxon>Pseudomonadati</taxon>
        <taxon>Pseudomonadota</taxon>
        <taxon>Alphaproteobacteria</taxon>
        <taxon>Hyphomicrobiales</taxon>
        <taxon>Methylobacteriaceae</taxon>
        <taxon>Methylobacterium</taxon>
    </lineage>
</organism>
<dbReference type="PANTHER" id="PTHR30582">
    <property type="entry name" value="L,D-TRANSPEPTIDASE"/>
    <property type="match status" value="1"/>
</dbReference>
<evidence type="ECO:0000256" key="2">
    <source>
        <dbReference type="ARBA" id="ARBA00005992"/>
    </source>
</evidence>
<keyword evidence="4" id="KW-0808">Transferase</keyword>
<evidence type="ECO:0000256" key="5">
    <source>
        <dbReference type="ARBA" id="ARBA00022801"/>
    </source>
</evidence>
<dbReference type="PANTHER" id="PTHR30582:SF24">
    <property type="entry name" value="L,D-TRANSPEPTIDASE ERFK_SRFK-RELATED"/>
    <property type="match status" value="1"/>
</dbReference>
<feature type="active site" description="Proton donor/acceptor" evidence="9">
    <location>
        <position position="178"/>
    </location>
</feature>
<evidence type="ECO:0000256" key="7">
    <source>
        <dbReference type="ARBA" id="ARBA00022984"/>
    </source>
</evidence>
<evidence type="ECO:0000256" key="6">
    <source>
        <dbReference type="ARBA" id="ARBA00022960"/>
    </source>
</evidence>
<feature type="active site" description="Nucleophile" evidence="9">
    <location>
        <position position="194"/>
    </location>
</feature>
<dbReference type="Pfam" id="PF03734">
    <property type="entry name" value="YkuD"/>
    <property type="match status" value="1"/>
</dbReference>
<dbReference type="CDD" id="cd16913">
    <property type="entry name" value="YkuD_like"/>
    <property type="match status" value="1"/>
</dbReference>
<keyword evidence="10" id="KW-0732">Signal</keyword>
<keyword evidence="13" id="KW-1185">Reference proteome</keyword>
<evidence type="ECO:0000256" key="3">
    <source>
        <dbReference type="ARBA" id="ARBA00022676"/>
    </source>
</evidence>
<comment type="pathway">
    <text evidence="1 9">Cell wall biogenesis; peptidoglycan biosynthesis.</text>
</comment>
<dbReference type="Gene3D" id="2.40.440.10">
    <property type="entry name" value="L,D-transpeptidase catalytic domain-like"/>
    <property type="match status" value="1"/>
</dbReference>
<evidence type="ECO:0000256" key="9">
    <source>
        <dbReference type="PROSITE-ProRule" id="PRU01373"/>
    </source>
</evidence>
<comment type="similarity">
    <text evidence="2">Belongs to the YkuD family.</text>
</comment>
<dbReference type="InterPro" id="IPR050979">
    <property type="entry name" value="LD-transpeptidase"/>
</dbReference>
<keyword evidence="6 9" id="KW-0133">Cell shape</keyword>
<evidence type="ECO:0000256" key="8">
    <source>
        <dbReference type="ARBA" id="ARBA00023316"/>
    </source>
</evidence>
<evidence type="ECO:0000256" key="4">
    <source>
        <dbReference type="ARBA" id="ARBA00022679"/>
    </source>
</evidence>